<protein>
    <submittedName>
        <fullName evidence="1">Uncharacterized protein</fullName>
    </submittedName>
</protein>
<dbReference type="Proteomes" id="UP001165960">
    <property type="component" value="Unassembled WGS sequence"/>
</dbReference>
<evidence type="ECO:0000313" key="2">
    <source>
        <dbReference type="Proteomes" id="UP001165960"/>
    </source>
</evidence>
<sequence>MDPPPTPKMNCPASHNILEKSSTIQLFVILCINPNGMWTLYACNLPMVLAKKLYLLYNQDSYNPVMGPAYQPAHQGCIY</sequence>
<proteinExistence type="predicted"/>
<gene>
    <name evidence="1" type="ORF">DSO57_1034467</name>
</gene>
<keyword evidence="2" id="KW-1185">Reference proteome</keyword>
<comment type="caution">
    <text evidence="1">The sequence shown here is derived from an EMBL/GenBank/DDBJ whole genome shotgun (WGS) entry which is preliminary data.</text>
</comment>
<accession>A0ACC2UL55</accession>
<reference evidence="1" key="1">
    <citation type="submission" date="2022-04" db="EMBL/GenBank/DDBJ databases">
        <title>Genome of the entomopathogenic fungus Entomophthora muscae.</title>
        <authorList>
            <person name="Elya C."/>
            <person name="Lovett B.R."/>
            <person name="Lee E."/>
            <person name="Macias A.M."/>
            <person name="Hajek A.E."/>
            <person name="De Bivort B.L."/>
            <person name="Kasson M.T."/>
            <person name="De Fine Licht H.H."/>
            <person name="Stajich J.E."/>
        </authorList>
    </citation>
    <scope>NUCLEOTIDE SEQUENCE</scope>
    <source>
        <strain evidence="1">Berkeley</strain>
    </source>
</reference>
<dbReference type="EMBL" id="QTSX02000287">
    <property type="protein sequence ID" value="KAJ9087316.1"/>
    <property type="molecule type" value="Genomic_DNA"/>
</dbReference>
<evidence type="ECO:0000313" key="1">
    <source>
        <dbReference type="EMBL" id="KAJ9087316.1"/>
    </source>
</evidence>
<organism evidence="1 2">
    <name type="scientific">Entomophthora muscae</name>
    <dbReference type="NCBI Taxonomy" id="34485"/>
    <lineage>
        <taxon>Eukaryota</taxon>
        <taxon>Fungi</taxon>
        <taxon>Fungi incertae sedis</taxon>
        <taxon>Zoopagomycota</taxon>
        <taxon>Entomophthoromycotina</taxon>
        <taxon>Entomophthoromycetes</taxon>
        <taxon>Entomophthorales</taxon>
        <taxon>Entomophthoraceae</taxon>
        <taxon>Entomophthora</taxon>
    </lineage>
</organism>
<name>A0ACC2UL55_9FUNG</name>